<evidence type="ECO:0000256" key="1">
    <source>
        <dbReference type="SAM" id="Phobius"/>
    </source>
</evidence>
<sequence>MNFLEVIGGPAIALIAIAGTIGWVVTTWLRVKHGYPLEGSWGQKLKPDRSSEALERIKLLTGENARISAELAAVKERLQVVERIVTDRGFSLSYEIDSLRH</sequence>
<keyword evidence="1" id="KW-0472">Membrane</keyword>
<name>A0A7G5ILY3_9SPHN</name>
<proteinExistence type="predicted"/>
<reference evidence="2 3" key="1">
    <citation type="submission" date="2020-07" db="EMBL/GenBank/DDBJ databases">
        <title>Complete genome sequence for Sandaracinobacter sp. M6.</title>
        <authorList>
            <person name="Tang Y."/>
            <person name="Liu Q."/>
            <person name="Guo Z."/>
            <person name="Lei P."/>
            <person name="Huang B."/>
        </authorList>
    </citation>
    <scope>NUCLEOTIDE SEQUENCE [LARGE SCALE GENOMIC DNA]</scope>
    <source>
        <strain evidence="2 3">M6</strain>
    </source>
</reference>
<accession>A0A7G5ILY3</accession>
<dbReference type="Proteomes" id="UP000515292">
    <property type="component" value="Chromosome"/>
</dbReference>
<dbReference type="EMBL" id="CP059851">
    <property type="protein sequence ID" value="QMW24375.1"/>
    <property type="molecule type" value="Genomic_DNA"/>
</dbReference>
<keyword evidence="1" id="KW-1133">Transmembrane helix</keyword>
<organism evidence="2 3">
    <name type="scientific">Sandaracinobacteroides saxicola</name>
    <dbReference type="NCBI Taxonomy" id="2759707"/>
    <lineage>
        <taxon>Bacteria</taxon>
        <taxon>Pseudomonadati</taxon>
        <taxon>Pseudomonadota</taxon>
        <taxon>Alphaproteobacteria</taxon>
        <taxon>Sphingomonadales</taxon>
        <taxon>Sphingosinicellaceae</taxon>
        <taxon>Sandaracinobacteroides</taxon>
    </lineage>
</organism>
<keyword evidence="1" id="KW-0812">Transmembrane</keyword>
<evidence type="ECO:0000313" key="2">
    <source>
        <dbReference type="EMBL" id="QMW24375.1"/>
    </source>
</evidence>
<dbReference type="KEGG" id="sand:H3309_07970"/>
<feature type="transmembrane region" description="Helical" evidence="1">
    <location>
        <begin position="6"/>
        <end position="29"/>
    </location>
</feature>
<dbReference type="AlphaFoldDB" id="A0A7G5ILY3"/>
<keyword evidence="3" id="KW-1185">Reference proteome</keyword>
<gene>
    <name evidence="2" type="ORF">H3309_07970</name>
</gene>
<evidence type="ECO:0008006" key="4">
    <source>
        <dbReference type="Google" id="ProtNLM"/>
    </source>
</evidence>
<evidence type="ECO:0000313" key="3">
    <source>
        <dbReference type="Proteomes" id="UP000515292"/>
    </source>
</evidence>
<protein>
    <recommendedName>
        <fullName evidence="4">Phage shock protein B</fullName>
    </recommendedName>
</protein>
<dbReference type="RefSeq" id="WP_182298234.1">
    <property type="nucleotide sequence ID" value="NZ_CP059851.1"/>
</dbReference>